<dbReference type="SMART" id="SM00338">
    <property type="entry name" value="BRLZ"/>
    <property type="match status" value="1"/>
</dbReference>
<evidence type="ECO:0000313" key="3">
    <source>
        <dbReference type="Ensembl" id="ENSCCRP00020024244.1"/>
    </source>
</evidence>
<dbReference type="Pfam" id="PF07716">
    <property type="entry name" value="bZIP_2"/>
    <property type="match status" value="1"/>
</dbReference>
<dbReference type="PRINTS" id="PR00042">
    <property type="entry name" value="LEUZIPPRFOS"/>
</dbReference>
<reference evidence="3" key="1">
    <citation type="submission" date="2025-08" db="UniProtKB">
        <authorList>
            <consortium name="Ensembl"/>
        </authorList>
    </citation>
    <scope>IDENTIFICATION</scope>
</reference>
<feature type="coiled-coil region" evidence="1">
    <location>
        <begin position="165"/>
        <end position="199"/>
    </location>
</feature>
<dbReference type="PANTHER" id="PTHR23351">
    <property type="entry name" value="FOS TRANSCRIPTION FACTOR-RELATED"/>
    <property type="match status" value="1"/>
</dbReference>
<dbReference type="SUPFAM" id="SSF57959">
    <property type="entry name" value="Leucine zipper domain"/>
    <property type="match status" value="1"/>
</dbReference>
<dbReference type="InterPro" id="IPR004827">
    <property type="entry name" value="bZIP"/>
</dbReference>
<keyword evidence="1" id="KW-0175">Coiled coil</keyword>
<dbReference type="AlphaFoldDB" id="A0A8C2DD33"/>
<evidence type="ECO:0000259" key="2">
    <source>
        <dbReference type="PROSITE" id="PS50217"/>
    </source>
</evidence>
<dbReference type="InterPro" id="IPR046347">
    <property type="entry name" value="bZIP_sf"/>
</dbReference>
<dbReference type="Gene3D" id="1.20.5.170">
    <property type="match status" value="1"/>
</dbReference>
<dbReference type="GO" id="GO:0000978">
    <property type="term" value="F:RNA polymerase II cis-regulatory region sequence-specific DNA binding"/>
    <property type="evidence" value="ECO:0007669"/>
    <property type="project" value="TreeGrafter"/>
</dbReference>
<feature type="domain" description="BZIP" evidence="2">
    <location>
        <begin position="140"/>
        <end position="203"/>
    </location>
</feature>
<name>A0A8C2DD33_CYPCA</name>
<dbReference type="PROSITE" id="PS50217">
    <property type="entry name" value="BZIP"/>
    <property type="match status" value="1"/>
</dbReference>
<organism evidence="3 4">
    <name type="scientific">Cyprinus carpio</name>
    <name type="common">Common carp</name>
    <dbReference type="NCBI Taxonomy" id="7962"/>
    <lineage>
        <taxon>Eukaryota</taxon>
        <taxon>Metazoa</taxon>
        <taxon>Chordata</taxon>
        <taxon>Craniata</taxon>
        <taxon>Vertebrata</taxon>
        <taxon>Euteleostomi</taxon>
        <taxon>Actinopterygii</taxon>
        <taxon>Neopterygii</taxon>
        <taxon>Teleostei</taxon>
        <taxon>Ostariophysi</taxon>
        <taxon>Cypriniformes</taxon>
        <taxon>Cyprinidae</taxon>
        <taxon>Cyprininae</taxon>
        <taxon>Cyprinus</taxon>
    </lineage>
</organism>
<evidence type="ECO:0000313" key="4">
    <source>
        <dbReference type="Proteomes" id="UP000694701"/>
    </source>
</evidence>
<protein>
    <submittedName>
        <fullName evidence="3">FOS-like antigen 1b</fullName>
    </submittedName>
</protein>
<dbReference type="PROSITE" id="PS00036">
    <property type="entry name" value="BZIP_BASIC"/>
    <property type="match status" value="1"/>
</dbReference>
<dbReference type="Ensembl" id="ENSCCRT00020026583.1">
    <property type="protein sequence ID" value="ENSCCRP00020024244.1"/>
    <property type="gene ID" value="ENSCCRG00020011218.1"/>
</dbReference>
<sequence>MGLSELNKQKVYELEEYGSGLFIMDHNEGRESYYRLHDSQISPAWMDPENSTALQNLTDDTTSSPDLDVITSSPHLQWLLQSSLFSQSEATLETFSSFAPNTMPSCPCLSQCYSPDPSWNGAAGDSSVGHANKHMSSEELDKIRIRRERNRVAAARCRDRRRMLINTLQNETDHLEHVKTQLEEEIATLERERERLELVFEAHMPICKLNDPNPE</sequence>
<dbReference type="PANTHER" id="PTHR23351:SF25">
    <property type="entry name" value="FOS-RELATED ANTIGEN 2"/>
    <property type="match status" value="1"/>
</dbReference>
<dbReference type="InterPro" id="IPR000837">
    <property type="entry name" value="AP-1"/>
</dbReference>
<accession>A0A8C2DD33</accession>
<dbReference type="GO" id="GO:0005634">
    <property type="term" value="C:nucleus"/>
    <property type="evidence" value="ECO:0007669"/>
    <property type="project" value="TreeGrafter"/>
</dbReference>
<evidence type="ECO:0000256" key="1">
    <source>
        <dbReference type="SAM" id="Coils"/>
    </source>
</evidence>
<dbReference type="GO" id="GO:0000981">
    <property type="term" value="F:DNA-binding transcription factor activity, RNA polymerase II-specific"/>
    <property type="evidence" value="ECO:0007669"/>
    <property type="project" value="TreeGrafter"/>
</dbReference>
<dbReference type="Proteomes" id="UP000694701">
    <property type="component" value="Unplaced"/>
</dbReference>
<proteinExistence type="predicted"/>